<organism evidence="1 2">
    <name type="scientific">Hevea brasiliensis</name>
    <name type="common">Para rubber tree</name>
    <name type="synonym">Siphonia brasiliensis</name>
    <dbReference type="NCBI Taxonomy" id="3981"/>
    <lineage>
        <taxon>Eukaryota</taxon>
        <taxon>Viridiplantae</taxon>
        <taxon>Streptophyta</taxon>
        <taxon>Embryophyta</taxon>
        <taxon>Tracheophyta</taxon>
        <taxon>Spermatophyta</taxon>
        <taxon>Magnoliopsida</taxon>
        <taxon>eudicotyledons</taxon>
        <taxon>Gunneridae</taxon>
        <taxon>Pentapetalae</taxon>
        <taxon>rosids</taxon>
        <taxon>fabids</taxon>
        <taxon>Malpighiales</taxon>
        <taxon>Euphorbiaceae</taxon>
        <taxon>Crotonoideae</taxon>
        <taxon>Micrandreae</taxon>
        <taxon>Hevea</taxon>
    </lineage>
</organism>
<name>A0A6A6NA92_HEVBR</name>
<accession>A0A6A6NA92</accession>
<keyword evidence="2" id="KW-1185">Reference proteome</keyword>
<dbReference type="SUPFAM" id="SSF54768">
    <property type="entry name" value="dsRNA-binding domain-like"/>
    <property type="match status" value="1"/>
</dbReference>
<evidence type="ECO:0008006" key="3">
    <source>
        <dbReference type="Google" id="ProtNLM"/>
    </source>
</evidence>
<dbReference type="Pfam" id="PF14709">
    <property type="entry name" value="DND1_DSRM"/>
    <property type="match status" value="1"/>
</dbReference>
<sequence>MRRCLPTYLPGALGYCSTGHHTDARPEILCCTHEHRQKLQRYPLKFLCNSPVPDVHSSEADNKEKEEDNCEVLFSACGICLNKNTKAKDSRRGSCLSNGRCLMCMFNGFKKKVRKIKTVARYVPKAVKPSPQEEGTKAGKLFDHEANTEADLLADRNLVYNKNNPRDDEDDACNCCIKHMIDSNNTISKTQTQSKVVSETSMDDKAFHNNSGKQKNASAKSQLHEICAANNWKPPLFECCKEEGPSHLRLFTFKVSMEIEGAAPSASILQCFGALGPKRRLQQSMQLKELYGT</sequence>
<evidence type="ECO:0000313" key="1">
    <source>
        <dbReference type="EMBL" id="KAF2321486.1"/>
    </source>
</evidence>
<dbReference type="Gene3D" id="3.30.160.20">
    <property type="match status" value="1"/>
</dbReference>
<gene>
    <name evidence="1" type="ORF">GH714_000062</name>
</gene>
<reference evidence="1 2" key="1">
    <citation type="journal article" date="2020" name="Mol. Plant">
        <title>The Chromosome-Based Rubber Tree Genome Provides New Insights into Spurge Genome Evolution and Rubber Biosynthesis.</title>
        <authorList>
            <person name="Liu J."/>
            <person name="Shi C."/>
            <person name="Shi C.C."/>
            <person name="Li W."/>
            <person name="Zhang Q.J."/>
            <person name="Zhang Y."/>
            <person name="Li K."/>
            <person name="Lu H.F."/>
            <person name="Shi C."/>
            <person name="Zhu S.T."/>
            <person name="Xiao Z.Y."/>
            <person name="Nan H."/>
            <person name="Yue Y."/>
            <person name="Zhu X.G."/>
            <person name="Wu Y."/>
            <person name="Hong X.N."/>
            <person name="Fan G.Y."/>
            <person name="Tong Y."/>
            <person name="Zhang D."/>
            <person name="Mao C.L."/>
            <person name="Liu Y.L."/>
            <person name="Hao S.J."/>
            <person name="Liu W.Q."/>
            <person name="Lv M.Q."/>
            <person name="Zhang H.B."/>
            <person name="Liu Y."/>
            <person name="Hu-Tang G.R."/>
            <person name="Wang J.P."/>
            <person name="Wang J.H."/>
            <person name="Sun Y.H."/>
            <person name="Ni S.B."/>
            <person name="Chen W.B."/>
            <person name="Zhang X.C."/>
            <person name="Jiao Y.N."/>
            <person name="Eichler E.E."/>
            <person name="Li G.H."/>
            <person name="Liu X."/>
            <person name="Gao L.Z."/>
        </authorList>
    </citation>
    <scope>NUCLEOTIDE SEQUENCE [LARGE SCALE GENOMIC DNA]</scope>
    <source>
        <strain evidence="2">cv. GT1</strain>
        <tissue evidence="1">Leaf</tissue>
    </source>
</reference>
<dbReference type="Proteomes" id="UP000467840">
    <property type="component" value="Chromosome 11"/>
</dbReference>
<evidence type="ECO:0000313" key="2">
    <source>
        <dbReference type="Proteomes" id="UP000467840"/>
    </source>
</evidence>
<protein>
    <recommendedName>
        <fullName evidence="3">DRBM domain-containing protein</fullName>
    </recommendedName>
</protein>
<dbReference type="EMBL" id="JAAGAX010000002">
    <property type="protein sequence ID" value="KAF2321486.1"/>
    <property type="molecule type" value="Genomic_DNA"/>
</dbReference>
<dbReference type="AlphaFoldDB" id="A0A6A6NA92"/>
<proteinExistence type="predicted"/>
<comment type="caution">
    <text evidence="1">The sequence shown here is derived from an EMBL/GenBank/DDBJ whole genome shotgun (WGS) entry which is preliminary data.</text>
</comment>